<feature type="compositionally biased region" description="Gly residues" evidence="1">
    <location>
        <begin position="328"/>
        <end position="355"/>
    </location>
</feature>
<dbReference type="VEuPathDB" id="PlasmoDB:PVPAM_100030500"/>
<evidence type="ECO:0000313" key="2">
    <source>
        <dbReference type="EMBL" id="CAG9475006.1"/>
    </source>
</evidence>
<feature type="region of interest" description="Disordered" evidence="1">
    <location>
        <begin position="150"/>
        <end position="169"/>
    </location>
</feature>
<sequence>MSDGEASAGKAEGPGKIDEQYIQSEIDKLNIEELVQPEQNNALKRVIKTDRKIVTHLDSRISALHKSCQYGRQVSKIINFKAEGLSSISLKEKLRLVLDTLSGEFSEETPTGGGEAGEAVNAVNAVNAANAANAANAVNAVNAANAANAANASDVGEDPPGEPPPRGRAKRLSFTKLSKHFGVDTLPFCPINYHTIPLNLFLDNENAFSLHRKEQTKKHSRTKQTLGNTTYRKLKEFSHESEPEIKLETYEQSMRLKDKLGQLEKKKKNIPFLNFIVDCDPTNGFNETTFRLFLVTLLVSKGHVEFYRDANKVLCVRTSDLFRHTEQGGSGGDGSGEDGGVGNGSAGDGSGGGGYSARRTGETLPPRKNQALLTAWSYQKWEELVNRLAPHR</sequence>
<accession>A0A8S4H6P0</accession>
<evidence type="ECO:0000313" key="3">
    <source>
        <dbReference type="Proteomes" id="UP000779233"/>
    </source>
</evidence>
<comment type="caution">
    <text evidence="2">The sequence shown here is derived from an EMBL/GenBank/DDBJ whole genome shotgun (WGS) entry which is preliminary data.</text>
</comment>
<evidence type="ECO:0000256" key="1">
    <source>
        <dbReference type="SAM" id="MobiDB-lite"/>
    </source>
</evidence>
<dbReference type="EMBL" id="CAJZCX010000005">
    <property type="protein sequence ID" value="CAG9475006.1"/>
    <property type="molecule type" value="Genomic_DNA"/>
</dbReference>
<protein>
    <submittedName>
        <fullName evidence="2">(malaria parasite P. vivax) hypothetical protein</fullName>
    </submittedName>
</protein>
<proteinExistence type="predicted"/>
<organism evidence="2 3">
    <name type="scientific">Plasmodium vivax</name>
    <name type="common">malaria parasite P. vivax</name>
    <dbReference type="NCBI Taxonomy" id="5855"/>
    <lineage>
        <taxon>Eukaryota</taxon>
        <taxon>Sar</taxon>
        <taxon>Alveolata</taxon>
        <taxon>Apicomplexa</taxon>
        <taxon>Aconoidasida</taxon>
        <taxon>Haemosporida</taxon>
        <taxon>Plasmodiidae</taxon>
        <taxon>Plasmodium</taxon>
        <taxon>Plasmodium (Plasmodium)</taxon>
    </lineage>
</organism>
<gene>
    <name evidence="2" type="ORF">PVW1_100048100</name>
</gene>
<name>A0A8S4H6P0_PLAVI</name>
<reference evidence="2" key="1">
    <citation type="submission" date="2021-09" db="EMBL/GenBank/DDBJ databases">
        <authorList>
            <consortium name="Pathogen Informatics"/>
        </authorList>
    </citation>
    <scope>NUCLEOTIDE SEQUENCE</scope>
    <source>
        <strain evidence="2">PvW1</strain>
    </source>
</reference>
<dbReference type="AlphaFoldDB" id="A0A8S4H6P0"/>
<feature type="region of interest" description="Disordered" evidence="1">
    <location>
        <begin position="325"/>
        <end position="368"/>
    </location>
</feature>
<dbReference type="Proteomes" id="UP000779233">
    <property type="component" value="Unassembled WGS sequence"/>
</dbReference>